<keyword evidence="1" id="KW-0812">Transmembrane</keyword>
<evidence type="ECO:0000313" key="5">
    <source>
        <dbReference type="Proteomes" id="UP001320178"/>
    </source>
</evidence>
<feature type="transmembrane region" description="Helical" evidence="1">
    <location>
        <begin position="45"/>
        <end position="65"/>
    </location>
</feature>
<sequence length="549" mass="61719">MHPRIRSALRHFSTAGLLLGTLLFAFSLTPSLLPRPTYAQGIVSGLSFSAGYALGFIAHWLWDYLQLPRPRSRIERVIKLTAAGLCTLIAVAFLWQASAWQNRIRDLMGLEEVSGIRPISIAVIALLLFVLLWLLVKLFRLTFRFLAHKMRRFVPHRISNLLGVIAAAALFWSVIDGVIFTLALRAADNSFQQIDELILDDLPPPTDPMKTGSEHSLISWEALGGRGRRFVTQGPSADDIGAFLDAEAVAMDPVRVYVGLSAADTPAERAQLALQELQRVGAFERSMMVLATPTGRGWVDPAALNTVEYLHRGDIATATMQYSYLPSHLALLVEGDYGAENARALFTTVYEYWSGLPEDERPRLYLHGLSLGSLNSDLSFDFYDIIDDPFHGALWSGPPFRSDTWRTVTRERDGGSPSWLPTFRDGAVVRFMNQYQGLDAANGDWGDFRIAYLQYGSDPITFFEPRILYREPEWLREPRAPDVLPELRWYPVVTMLQLLGDLAVGRAPPGYGHTIAAEHYFDAWVALTEPNGWSEAELERLREHFREVR</sequence>
<feature type="domain" description="Alpha/beta-hydrolase catalytic" evidence="2">
    <location>
        <begin position="254"/>
        <end position="541"/>
    </location>
</feature>
<feature type="domain" description="Alpha/beta-hydrolase N-terminal" evidence="3">
    <location>
        <begin position="28"/>
        <end position="235"/>
    </location>
</feature>
<dbReference type="InterPro" id="IPR027787">
    <property type="entry name" value="Alpha/beta-hydrolase_catalytic"/>
</dbReference>
<evidence type="ECO:0000313" key="4">
    <source>
        <dbReference type="EMBL" id="MCE8053695.1"/>
    </source>
</evidence>
<evidence type="ECO:0008006" key="6">
    <source>
        <dbReference type="Google" id="ProtNLM"/>
    </source>
</evidence>
<evidence type="ECO:0000256" key="1">
    <source>
        <dbReference type="SAM" id="Phobius"/>
    </source>
</evidence>
<feature type="transmembrane region" description="Helical" evidence="1">
    <location>
        <begin position="12"/>
        <end position="33"/>
    </location>
</feature>
<feature type="transmembrane region" description="Helical" evidence="1">
    <location>
        <begin position="115"/>
        <end position="139"/>
    </location>
</feature>
<dbReference type="AlphaFoldDB" id="A0AAW4Z2L2"/>
<dbReference type="PIRSF" id="PIRSF007542">
    <property type="entry name" value="UCP007542"/>
    <property type="match status" value="1"/>
</dbReference>
<dbReference type="InterPro" id="IPR027788">
    <property type="entry name" value="Alpha/beta-hydrolase_N_dom"/>
</dbReference>
<feature type="transmembrane region" description="Helical" evidence="1">
    <location>
        <begin position="160"/>
        <end position="184"/>
    </location>
</feature>
<dbReference type="Pfam" id="PF15420">
    <property type="entry name" value="Abhydrolase_9_N"/>
    <property type="match status" value="1"/>
</dbReference>
<evidence type="ECO:0000259" key="2">
    <source>
        <dbReference type="Pfam" id="PF10081"/>
    </source>
</evidence>
<reference evidence="4" key="2">
    <citation type="journal article" date="2021" name="Front. Microbiol.">
        <title>Aerobic Denitrification and Heterotrophic Sulfur Oxidation in the Genus Halomonas Revealed by Six Novel Species Characterizations and Genome-Based Analysis.</title>
        <authorList>
            <person name="Wang L."/>
            <person name="Shao Z."/>
        </authorList>
    </citation>
    <scope>NUCLEOTIDE SEQUENCE</scope>
    <source>
        <strain evidence="4">MCCC 1A05776</strain>
    </source>
</reference>
<dbReference type="Proteomes" id="UP001320178">
    <property type="component" value="Unassembled WGS sequence"/>
</dbReference>
<feature type="transmembrane region" description="Helical" evidence="1">
    <location>
        <begin position="77"/>
        <end position="95"/>
    </location>
</feature>
<name>A0AAW4Z2L2_9GAMM</name>
<accession>A0AAW4Z2L2</accession>
<comment type="caution">
    <text evidence="4">The sequence shown here is derived from an EMBL/GenBank/DDBJ whole genome shotgun (WGS) entry which is preliminary data.</text>
</comment>
<dbReference type="EMBL" id="JABFTS010000013">
    <property type="protein sequence ID" value="MCE8053695.1"/>
    <property type="molecule type" value="Genomic_DNA"/>
</dbReference>
<dbReference type="RefSeq" id="WP_234240836.1">
    <property type="nucleotide sequence ID" value="NZ_JABFTS010000013.1"/>
</dbReference>
<evidence type="ECO:0000259" key="3">
    <source>
        <dbReference type="Pfam" id="PF15420"/>
    </source>
</evidence>
<protein>
    <recommendedName>
        <fullName evidence="6">Alpha/beta-hydrolase family protein</fullName>
    </recommendedName>
</protein>
<gene>
    <name evidence="4" type="ORF">HOP61_20590</name>
</gene>
<dbReference type="InterPro" id="IPR012037">
    <property type="entry name" value="Alpha/beta-hydrolase_fam"/>
</dbReference>
<keyword evidence="1" id="KW-1133">Transmembrane helix</keyword>
<organism evidence="4 5">
    <name type="scientific">Billgrantia desiderata</name>
    <dbReference type="NCBI Taxonomy" id="52021"/>
    <lineage>
        <taxon>Bacteria</taxon>
        <taxon>Pseudomonadati</taxon>
        <taxon>Pseudomonadota</taxon>
        <taxon>Gammaproteobacteria</taxon>
        <taxon>Oceanospirillales</taxon>
        <taxon>Halomonadaceae</taxon>
        <taxon>Billgrantia</taxon>
    </lineage>
</organism>
<keyword evidence="1" id="KW-0472">Membrane</keyword>
<proteinExistence type="predicted"/>
<dbReference type="Pfam" id="PF10081">
    <property type="entry name" value="Abhydrolase_9"/>
    <property type="match status" value="1"/>
</dbReference>
<reference evidence="4" key="1">
    <citation type="submission" date="2020-05" db="EMBL/GenBank/DDBJ databases">
        <authorList>
            <person name="Wang L."/>
            <person name="Shao Z."/>
        </authorList>
    </citation>
    <scope>NUCLEOTIDE SEQUENCE</scope>
    <source>
        <strain evidence="4">MCCC 1A05776</strain>
    </source>
</reference>